<sequence>MINSQILQIIAKIRHFGKTEGTFKRGDGEIDFLIVPKQIATNQSAVITLACTNLQNSYLLALPPDSSTYNLVLFSPHSCVLLYHRGLSTGSVLLIIFFVCLTVYLVGGVLVLHFLRGARGKEMIPNYEFWSGLPSLVRDGFLFLLNGCNPISVPTAESYDRI</sequence>
<keyword evidence="2" id="KW-0472">Membrane</keyword>
<protein>
    <submittedName>
        <fullName evidence="4">Uncharacterized protein LOC108734927</fullName>
    </submittedName>
</protein>
<dbReference type="GO" id="GO:0005802">
    <property type="term" value="C:trans-Golgi network"/>
    <property type="evidence" value="ECO:0007669"/>
    <property type="project" value="TreeGrafter"/>
</dbReference>
<reference evidence="4" key="1">
    <citation type="submission" date="2025-08" db="UniProtKB">
        <authorList>
            <consortium name="RefSeq"/>
        </authorList>
    </citation>
    <scope>IDENTIFICATION</scope>
    <source>
        <tissue evidence="4">Entire body</tissue>
    </source>
</reference>
<keyword evidence="1" id="KW-0325">Glycoprotein</keyword>
<dbReference type="RefSeq" id="XP_018322197.1">
    <property type="nucleotide sequence ID" value="XM_018466695.2"/>
</dbReference>
<gene>
    <name evidence="4" type="primary">LOC108734927</name>
</gene>
<dbReference type="STRING" id="224129.A0A1W4WNZ8"/>
<feature type="transmembrane region" description="Helical" evidence="2">
    <location>
        <begin position="92"/>
        <end position="115"/>
    </location>
</feature>
<evidence type="ECO:0000313" key="4">
    <source>
        <dbReference type="RefSeq" id="XP_018322197.1"/>
    </source>
</evidence>
<keyword evidence="2" id="KW-0812">Transmembrane</keyword>
<dbReference type="PANTHER" id="PTHR15071:SF0">
    <property type="entry name" value="MANNOSE 6-PHOSPHATE RECEPTOR-LIKE PROTEIN 1"/>
    <property type="match status" value="1"/>
</dbReference>
<keyword evidence="3" id="KW-1185">Reference proteome</keyword>
<dbReference type="KEGG" id="apln:108734927"/>
<keyword evidence="2" id="KW-1133">Transmembrane helix</keyword>
<organism evidence="3 4">
    <name type="scientific">Agrilus planipennis</name>
    <name type="common">Emerald ash borer</name>
    <name type="synonym">Agrilus marcopoli</name>
    <dbReference type="NCBI Taxonomy" id="224129"/>
    <lineage>
        <taxon>Eukaryota</taxon>
        <taxon>Metazoa</taxon>
        <taxon>Ecdysozoa</taxon>
        <taxon>Arthropoda</taxon>
        <taxon>Hexapoda</taxon>
        <taxon>Insecta</taxon>
        <taxon>Pterygota</taxon>
        <taxon>Neoptera</taxon>
        <taxon>Endopterygota</taxon>
        <taxon>Coleoptera</taxon>
        <taxon>Polyphaga</taxon>
        <taxon>Elateriformia</taxon>
        <taxon>Buprestoidea</taxon>
        <taxon>Buprestidae</taxon>
        <taxon>Agrilinae</taxon>
        <taxon>Agrilus</taxon>
    </lineage>
</organism>
<accession>A0A1W4WNZ8</accession>
<name>A0A1W4WNZ8_AGRPL</name>
<dbReference type="InParanoid" id="A0A1W4WNZ8"/>
<dbReference type="InterPro" id="IPR028927">
    <property type="entry name" value="Man-6-P_rcpt"/>
</dbReference>
<evidence type="ECO:0000256" key="1">
    <source>
        <dbReference type="ARBA" id="ARBA00023180"/>
    </source>
</evidence>
<evidence type="ECO:0000313" key="3">
    <source>
        <dbReference type="Proteomes" id="UP000192223"/>
    </source>
</evidence>
<dbReference type="Pfam" id="PF02157">
    <property type="entry name" value="Man-6-P_recep"/>
    <property type="match status" value="1"/>
</dbReference>
<evidence type="ECO:0000256" key="2">
    <source>
        <dbReference type="SAM" id="Phobius"/>
    </source>
</evidence>
<dbReference type="OrthoDB" id="29460at2759"/>
<dbReference type="PANTHER" id="PTHR15071">
    <property type="entry name" value="MANNOSE-6-PHOSPHATE RECEPTOR FAMILY MEMBER"/>
    <property type="match status" value="1"/>
</dbReference>
<dbReference type="GO" id="GO:0000139">
    <property type="term" value="C:Golgi membrane"/>
    <property type="evidence" value="ECO:0007669"/>
    <property type="project" value="UniProtKB-SubCell"/>
</dbReference>
<dbReference type="AlphaFoldDB" id="A0A1W4WNZ8"/>
<dbReference type="Proteomes" id="UP000192223">
    <property type="component" value="Unplaced"/>
</dbReference>
<proteinExistence type="predicted"/>
<dbReference type="GeneID" id="108734927"/>